<dbReference type="Pfam" id="PF13174">
    <property type="entry name" value="TPR_6"/>
    <property type="match status" value="1"/>
</dbReference>
<evidence type="ECO:0000313" key="5">
    <source>
        <dbReference type="Proteomes" id="UP000692954"/>
    </source>
</evidence>
<feature type="repeat" description="TPR" evidence="3">
    <location>
        <begin position="683"/>
        <end position="716"/>
    </location>
</feature>
<dbReference type="EMBL" id="CAJJDN010000154">
    <property type="protein sequence ID" value="CAD8124907.1"/>
    <property type="molecule type" value="Genomic_DNA"/>
</dbReference>
<keyword evidence="2 3" id="KW-0802">TPR repeat</keyword>
<feature type="repeat" description="TPR" evidence="3">
    <location>
        <begin position="344"/>
        <end position="377"/>
    </location>
</feature>
<dbReference type="Proteomes" id="UP000692954">
    <property type="component" value="Unassembled WGS sequence"/>
</dbReference>
<dbReference type="PANTHER" id="PTHR44943">
    <property type="entry name" value="CELLULOSE SYNTHASE OPERON PROTEIN C"/>
    <property type="match status" value="1"/>
</dbReference>
<evidence type="ECO:0000313" key="4">
    <source>
        <dbReference type="EMBL" id="CAD8124907.1"/>
    </source>
</evidence>
<feature type="repeat" description="TPR" evidence="3">
    <location>
        <begin position="514"/>
        <end position="547"/>
    </location>
</feature>
<dbReference type="InterPro" id="IPR019734">
    <property type="entry name" value="TPR_rpt"/>
</dbReference>
<name>A0A8S1RAZ6_9CILI</name>
<gene>
    <name evidence="4" type="ORF">PSON_ATCC_30995.1.T1540118</name>
</gene>
<feature type="repeat" description="TPR" evidence="3">
    <location>
        <begin position="378"/>
        <end position="411"/>
    </location>
</feature>
<evidence type="ECO:0000256" key="2">
    <source>
        <dbReference type="ARBA" id="ARBA00022803"/>
    </source>
</evidence>
<evidence type="ECO:0000256" key="1">
    <source>
        <dbReference type="ARBA" id="ARBA00022737"/>
    </source>
</evidence>
<dbReference type="Pfam" id="PF13432">
    <property type="entry name" value="TPR_16"/>
    <property type="match status" value="1"/>
</dbReference>
<evidence type="ECO:0000256" key="3">
    <source>
        <dbReference type="PROSITE-ProRule" id="PRU00339"/>
    </source>
</evidence>
<feature type="repeat" description="TPR" evidence="3">
    <location>
        <begin position="616"/>
        <end position="649"/>
    </location>
</feature>
<feature type="repeat" description="TPR" evidence="3">
    <location>
        <begin position="907"/>
        <end position="940"/>
    </location>
</feature>
<dbReference type="OrthoDB" id="309339at2759"/>
<accession>A0A8S1RAZ6</accession>
<feature type="repeat" description="TPR" evidence="3">
    <location>
        <begin position="717"/>
        <end position="750"/>
    </location>
</feature>
<reference evidence="4" key="1">
    <citation type="submission" date="2021-01" db="EMBL/GenBank/DDBJ databases">
        <authorList>
            <consortium name="Genoscope - CEA"/>
            <person name="William W."/>
        </authorList>
    </citation>
    <scope>NUCLEOTIDE SEQUENCE</scope>
</reference>
<feature type="repeat" description="TPR" evidence="3">
    <location>
        <begin position="941"/>
        <end position="974"/>
    </location>
</feature>
<evidence type="ECO:0008006" key="6">
    <source>
        <dbReference type="Google" id="ProtNLM"/>
    </source>
</evidence>
<keyword evidence="1" id="KW-0677">Repeat</keyword>
<dbReference type="Pfam" id="PF13181">
    <property type="entry name" value="TPR_8"/>
    <property type="match status" value="6"/>
</dbReference>
<keyword evidence="5" id="KW-1185">Reference proteome</keyword>
<proteinExistence type="predicted"/>
<feature type="repeat" description="TPR" evidence="3">
    <location>
        <begin position="446"/>
        <end position="479"/>
    </location>
</feature>
<dbReference type="InterPro" id="IPR051685">
    <property type="entry name" value="Ycf3/AcsC/BcsC/TPR_MFPF"/>
</dbReference>
<dbReference type="SMART" id="SM00028">
    <property type="entry name" value="TPR"/>
    <property type="match status" value="18"/>
</dbReference>
<feature type="repeat" description="TPR" evidence="3">
    <location>
        <begin position="975"/>
        <end position="1008"/>
    </location>
</feature>
<sequence length="1112" mass="131535">MKKSNDFQNVNVRGSKKLRISNHIASLQAQQMLMRAQLKKYEEYLQKNYHDRELLNVSKSHPKYNYLIKLRNPEEIRIEKIIDQAKNLFISKQYCETIILLDSTTASSKNCQATILQHKIRALIILELFEISLVNIDNLLQIKPEVVYYIIKFFILYLMKQFYKAKQSLLEASKLNIEELAKFMNPLIPDYNMNQTHQVENENAQPKFFIQNVEQYITAILNFRQDRDDENFKILKMLNISVFNQESLNQKNYLDNFSTQAKQFCDIQIGKNLSNFIYIHQKAILLIKLRDYTGAEKLLQHNKNNNLENQQYVQTYAKFLYDQNALDESLQMWNHSLKIDPQNSYSHYFKGLTLFKQKNYEKALKSITKASQILPECVEFISCKAGVLLIIKQYEKAIQFYNKAISLSPKQNFYYYYKANCLQQIGKFEESLLNYDLAIEIYPWKADFYLQKGQALEQYGQLVKALEYYWKAIDLDSENEIYYLILARCLNLQNKQQEAKKILQKCLRSIPSSFRVFLELGALLLQQGNQKNAINSFEYSLKQSQNSSEISYEITKHLYNQGLFNLAIQYINLAIEKDQNNQDYIILKAKLTANINNPQKALDYIEQNIHVKQNNPYYFSIKGYLLLQQNKINEALEFFDKTLKIYPYESEILTYSAECLQKLGRFNESLERCNRSIQIKPLASSYNQKGITLKEMKRREEALDNYNLAIKMNPKEPLFYYHKGLLLFETSHYNNALQQYEIALQLNPELYLCLIEKCRTLNKLKLKNQALKVFEKVSQMSHQPQYSIYLFNYGVLLQELNLFEEALQLLCQATNQNQNLPGIFKIIVQSLVETNKYDEALSFVKEFKNNNYQDYHSYKEIHQVIHFIIIKVLLYCKFILSIILNLNNSQEALEAFEQSIIYNPEQFQSFNQIGVLLFKQKKYEDALKYFQDGLHRKPQSSTFYGNLAITLTKILQYENALKYIENAITLEPNNHKLINQKGLLLAQMGRRKEAIKFFQQNISQYPDNPIYYINRGKIINQIFQDIFWRNTKKNKKLSTLIKMKMQQLTINLVLNQLIWNLINNKKSKISILCLSLIIILELHYLKQRNMMKQLQNSITHLNWMQLQFNLTQ</sequence>
<organism evidence="4 5">
    <name type="scientific">Paramecium sonneborni</name>
    <dbReference type="NCBI Taxonomy" id="65129"/>
    <lineage>
        <taxon>Eukaryota</taxon>
        <taxon>Sar</taxon>
        <taxon>Alveolata</taxon>
        <taxon>Ciliophora</taxon>
        <taxon>Intramacronucleata</taxon>
        <taxon>Oligohymenophorea</taxon>
        <taxon>Peniculida</taxon>
        <taxon>Parameciidae</taxon>
        <taxon>Paramecium</taxon>
    </lineage>
</organism>
<protein>
    <recommendedName>
        <fullName evidence="6">Tetratricopeptide repeat protein</fullName>
    </recommendedName>
</protein>
<dbReference type="PANTHER" id="PTHR44943:SF4">
    <property type="entry name" value="TPR REPEAT-CONTAINING PROTEIN MJ0798"/>
    <property type="match status" value="1"/>
</dbReference>
<comment type="caution">
    <text evidence="4">The sequence shown here is derived from an EMBL/GenBank/DDBJ whole genome shotgun (WGS) entry which is preliminary data.</text>
</comment>
<dbReference type="AlphaFoldDB" id="A0A8S1RAZ6"/>
<dbReference type="PROSITE" id="PS50005">
    <property type="entry name" value="TPR"/>
    <property type="match status" value="10"/>
</dbReference>